<dbReference type="InterPro" id="IPR008948">
    <property type="entry name" value="L-Aspartase-like"/>
</dbReference>
<dbReference type="Proteomes" id="UP000601361">
    <property type="component" value="Unassembled WGS sequence"/>
</dbReference>
<evidence type="ECO:0000256" key="5">
    <source>
        <dbReference type="ARBA" id="ARBA00017058"/>
    </source>
</evidence>
<dbReference type="Gene3D" id="1.10.40.30">
    <property type="entry name" value="Fumarase/aspartase (C-terminal domain)"/>
    <property type="match status" value="1"/>
</dbReference>
<accession>A0ABQ1WVQ2</accession>
<protein>
    <recommendedName>
        <fullName evidence="5 12">Adenylosuccinate lyase</fullName>
        <shortName evidence="13">ASL</shortName>
        <ecNumber evidence="4 12">4.3.2.2</ecNumber>
    </recommendedName>
    <alternativeName>
        <fullName evidence="10 13">Adenylosuccinase</fullName>
    </alternativeName>
</protein>
<dbReference type="SUPFAM" id="SSF48557">
    <property type="entry name" value="L-aspartase-like"/>
    <property type="match status" value="1"/>
</dbReference>
<dbReference type="InterPro" id="IPR013539">
    <property type="entry name" value="PurB_C"/>
</dbReference>
<dbReference type="Pfam" id="PF08328">
    <property type="entry name" value="ASL_C"/>
    <property type="match status" value="1"/>
</dbReference>
<evidence type="ECO:0000256" key="8">
    <source>
        <dbReference type="ARBA" id="ARBA00024477"/>
    </source>
</evidence>
<feature type="domain" description="Adenylosuccinate lyase PurB C-terminal" evidence="15">
    <location>
        <begin position="337"/>
        <end position="452"/>
    </location>
</feature>
<comment type="similarity">
    <text evidence="3 13">Belongs to the lyase 1 family. Adenylosuccinate lyase subfamily.</text>
</comment>
<dbReference type="PROSITE" id="PS00163">
    <property type="entry name" value="FUMARATE_LYASES"/>
    <property type="match status" value="1"/>
</dbReference>
<evidence type="ECO:0000256" key="4">
    <source>
        <dbReference type="ARBA" id="ARBA00012339"/>
    </source>
</evidence>
<dbReference type="InterPro" id="IPR022761">
    <property type="entry name" value="Fumarate_lyase_N"/>
</dbReference>
<keyword evidence="7 13" id="KW-0456">Lyase</keyword>
<dbReference type="InterPro" id="IPR000362">
    <property type="entry name" value="Fumarate_lyase_fam"/>
</dbReference>
<evidence type="ECO:0000256" key="12">
    <source>
        <dbReference type="NCBIfam" id="TIGR00928"/>
    </source>
</evidence>
<evidence type="ECO:0000256" key="7">
    <source>
        <dbReference type="ARBA" id="ARBA00023239"/>
    </source>
</evidence>
<dbReference type="Pfam" id="PF00206">
    <property type="entry name" value="Lyase_1"/>
    <property type="match status" value="1"/>
</dbReference>
<evidence type="ECO:0000256" key="3">
    <source>
        <dbReference type="ARBA" id="ARBA00008273"/>
    </source>
</evidence>
<dbReference type="EC" id="4.3.2.2" evidence="4 12"/>
<dbReference type="PANTHER" id="PTHR43411">
    <property type="entry name" value="ADENYLOSUCCINATE LYASE"/>
    <property type="match status" value="1"/>
</dbReference>
<dbReference type="InterPro" id="IPR047136">
    <property type="entry name" value="PurB_bact"/>
</dbReference>
<dbReference type="InterPro" id="IPR020557">
    <property type="entry name" value="Fumarate_lyase_CS"/>
</dbReference>
<keyword evidence="17" id="KW-1185">Reference proteome</keyword>
<evidence type="ECO:0000313" key="17">
    <source>
        <dbReference type="Proteomes" id="UP000601361"/>
    </source>
</evidence>
<keyword evidence="6 13" id="KW-0658">Purine biosynthesis</keyword>
<evidence type="ECO:0000313" key="16">
    <source>
        <dbReference type="EMBL" id="GGG47196.1"/>
    </source>
</evidence>
<feature type="domain" description="Fumarate lyase N-terminal" evidence="14">
    <location>
        <begin position="67"/>
        <end position="318"/>
    </location>
</feature>
<evidence type="ECO:0000256" key="2">
    <source>
        <dbReference type="ARBA" id="ARBA00004734"/>
    </source>
</evidence>
<name>A0ABQ1WVQ2_9BACT</name>
<dbReference type="Gene3D" id="1.20.200.10">
    <property type="entry name" value="Fumarase/aspartase (Central domain)"/>
    <property type="match status" value="1"/>
</dbReference>
<dbReference type="PRINTS" id="PR00149">
    <property type="entry name" value="FUMRATELYASE"/>
</dbReference>
<reference evidence="17" key="1">
    <citation type="journal article" date="2019" name="Int. J. Syst. Evol. Microbiol.">
        <title>The Global Catalogue of Microorganisms (GCM) 10K type strain sequencing project: providing services to taxonomists for standard genome sequencing and annotation.</title>
        <authorList>
            <consortium name="The Broad Institute Genomics Platform"/>
            <consortium name="The Broad Institute Genome Sequencing Center for Infectious Disease"/>
            <person name="Wu L."/>
            <person name="Ma J."/>
        </authorList>
    </citation>
    <scope>NUCLEOTIDE SEQUENCE [LARGE SCALE GENOMIC DNA]</scope>
    <source>
        <strain evidence="17">CGMCC 1.12990</strain>
    </source>
</reference>
<dbReference type="GO" id="GO:0016829">
    <property type="term" value="F:lyase activity"/>
    <property type="evidence" value="ECO:0007669"/>
    <property type="project" value="UniProtKB-KW"/>
</dbReference>
<dbReference type="RefSeq" id="WP_188558110.1">
    <property type="nucleotide sequence ID" value="NZ_BMGS01000006.1"/>
</dbReference>
<evidence type="ECO:0000256" key="9">
    <source>
        <dbReference type="ARBA" id="ARBA00025012"/>
    </source>
</evidence>
<comment type="pathway">
    <text evidence="2 13">Purine metabolism; AMP biosynthesis via de novo pathway; AMP from IMP: step 2/2.</text>
</comment>
<evidence type="ECO:0000256" key="10">
    <source>
        <dbReference type="ARBA" id="ARBA00030717"/>
    </source>
</evidence>
<dbReference type="PANTHER" id="PTHR43411:SF1">
    <property type="entry name" value="ADENYLOSUCCINATE LYASE"/>
    <property type="match status" value="1"/>
</dbReference>
<evidence type="ECO:0000259" key="14">
    <source>
        <dbReference type="Pfam" id="PF00206"/>
    </source>
</evidence>
<dbReference type="InterPro" id="IPR024083">
    <property type="entry name" value="Fumarase/histidase_N"/>
</dbReference>
<comment type="catalytic activity">
    <reaction evidence="11">
        <text>N(6)-(1,2-dicarboxyethyl)-AMP = fumarate + AMP</text>
        <dbReference type="Rhea" id="RHEA:16853"/>
        <dbReference type="ChEBI" id="CHEBI:29806"/>
        <dbReference type="ChEBI" id="CHEBI:57567"/>
        <dbReference type="ChEBI" id="CHEBI:456215"/>
        <dbReference type="EC" id="4.3.2.2"/>
    </reaction>
    <physiologicalReaction direction="left-to-right" evidence="11">
        <dbReference type="Rhea" id="RHEA:16854"/>
    </physiologicalReaction>
</comment>
<evidence type="ECO:0000259" key="15">
    <source>
        <dbReference type="Pfam" id="PF08328"/>
    </source>
</evidence>
<dbReference type="NCBIfam" id="NF006764">
    <property type="entry name" value="PRK09285.1"/>
    <property type="match status" value="1"/>
</dbReference>
<comment type="catalytic activity">
    <reaction evidence="8">
        <text>(2S)-2-[5-amino-1-(5-phospho-beta-D-ribosyl)imidazole-4-carboxamido]succinate = 5-amino-1-(5-phospho-beta-D-ribosyl)imidazole-4-carboxamide + fumarate</text>
        <dbReference type="Rhea" id="RHEA:23920"/>
        <dbReference type="ChEBI" id="CHEBI:29806"/>
        <dbReference type="ChEBI" id="CHEBI:58443"/>
        <dbReference type="ChEBI" id="CHEBI:58475"/>
        <dbReference type="EC" id="4.3.2.2"/>
    </reaction>
    <physiologicalReaction direction="left-to-right" evidence="8">
        <dbReference type="Rhea" id="RHEA:23921"/>
    </physiologicalReaction>
</comment>
<organism evidence="16 17">
    <name type="scientific">Hymenobacter glacieicola</name>
    <dbReference type="NCBI Taxonomy" id="1562124"/>
    <lineage>
        <taxon>Bacteria</taxon>
        <taxon>Pseudomonadati</taxon>
        <taxon>Bacteroidota</taxon>
        <taxon>Cytophagia</taxon>
        <taxon>Cytophagales</taxon>
        <taxon>Hymenobacteraceae</taxon>
        <taxon>Hymenobacter</taxon>
    </lineage>
</organism>
<dbReference type="CDD" id="cd01598">
    <property type="entry name" value="PurB"/>
    <property type="match status" value="1"/>
</dbReference>
<evidence type="ECO:0000256" key="6">
    <source>
        <dbReference type="ARBA" id="ARBA00022755"/>
    </source>
</evidence>
<comment type="caution">
    <text evidence="16">The sequence shown here is derived from an EMBL/GenBank/DDBJ whole genome shotgun (WGS) entry which is preliminary data.</text>
</comment>
<comment type="function">
    <text evidence="9">Catalyzes two reactions in de novo purine nucleotide biosynthesis. Catalyzes the breakdown of 5-aminoimidazole- (N-succinylocarboxamide) ribotide (SAICAR or 2-[5-amino-1-(5-phospho-beta-D-ribosyl)imidazole-4-carboxamido]succinate) to 5-aminoimidazole-4-carboxamide ribotide (AICAR or 5-amino-1-(5-phospho-beta-D-ribosyl)imidazole-4-carboxamide) and fumarate, and of adenylosuccinate (ADS or N(6)-(1,2-dicarboxyethyl)-AMP) to adenosine monophosphate (AMP) and fumarate.</text>
</comment>
<gene>
    <name evidence="16" type="primary">purB</name>
    <name evidence="16" type="ORF">GCM10011378_24210</name>
</gene>
<evidence type="ECO:0000256" key="11">
    <source>
        <dbReference type="ARBA" id="ARBA00049115"/>
    </source>
</evidence>
<dbReference type="NCBIfam" id="TIGR00928">
    <property type="entry name" value="purB"/>
    <property type="match status" value="1"/>
</dbReference>
<comment type="pathway">
    <text evidence="1 13">Purine metabolism; IMP biosynthesis via de novo pathway; 5-amino-1-(5-phospho-D-ribosyl)imidazole-4-carboxamide from 5-amino-1-(5-phospho-D-ribosyl)imidazole-4-carboxylate: step 2/2.</text>
</comment>
<evidence type="ECO:0000256" key="13">
    <source>
        <dbReference type="RuleBase" id="RU361172"/>
    </source>
</evidence>
<sequence>MSATVDYALLTPLTAVSPLDGRYRPQVALLAPYFSELALIRYRVLVEVEYFIALCELPLPQLEGLDTATLEGLRSIYTGFSDQDAQAVKAHEKVTNHDVKAVEYFLRDQFTARGLAPYVEFIHFGLTSQDINNTAIPLSLQHALIHTLLPAYAKVRNQLATRATEWSAVPMLARTHGQPASPTRLGKEIQVFVARLDAQVELLGQVPFGAKFGGATGNFNAHHVAYPDTNWHNFARQFVEGRLGLKRSYPTTQIEHYDHLAALCDALKRLNTILIDLARDVWQYISLGYFRQTIKEGEVGSSAMPHKVNPIDFENAEGNLGLANAVLEHLSAKLPISRLQRDLTDSTVLRNLGVPLGHTLIALTALQRGLNKLALDEEALRRDLDANWPVVAEALQTILRRENYPDPYNALKALTRTHGAITEDTISAFIDTLDVSDKVKGELRAITPANYVGI</sequence>
<proteinExistence type="inferred from homology"/>
<evidence type="ECO:0000256" key="1">
    <source>
        <dbReference type="ARBA" id="ARBA00004706"/>
    </source>
</evidence>
<dbReference type="EMBL" id="BMGS01000006">
    <property type="protein sequence ID" value="GGG47196.1"/>
    <property type="molecule type" value="Genomic_DNA"/>
</dbReference>
<dbReference type="InterPro" id="IPR004769">
    <property type="entry name" value="Pur_lyase"/>
</dbReference>
<dbReference type="Gene3D" id="1.10.275.10">
    <property type="entry name" value="Fumarase/aspartase (N-terminal domain)"/>
    <property type="match status" value="1"/>
</dbReference>